<evidence type="ECO:0000259" key="2">
    <source>
        <dbReference type="Pfam" id="PF09361"/>
    </source>
</evidence>
<evidence type="ECO:0000256" key="1">
    <source>
        <dbReference type="SAM" id="MobiDB-lite"/>
    </source>
</evidence>
<evidence type="ECO:0000313" key="4">
    <source>
        <dbReference type="Proteomes" id="UP001165542"/>
    </source>
</evidence>
<feature type="compositionally biased region" description="Low complexity" evidence="1">
    <location>
        <begin position="111"/>
        <end position="123"/>
    </location>
</feature>
<dbReference type="RefSeq" id="WP_259036307.1">
    <property type="nucleotide sequence ID" value="NZ_JAJISC010000004.1"/>
</dbReference>
<accession>A0ABT2EDZ1</accession>
<keyword evidence="4" id="KW-1185">Reference proteome</keyword>
<name>A0ABT2EDZ1_9GAMM</name>
<reference evidence="3" key="1">
    <citation type="submission" date="2021-11" db="EMBL/GenBank/DDBJ databases">
        <title>Halomonas sp., isolated from a coastal aquaculture zone in Dongshan Bay.</title>
        <authorList>
            <person name="Lin W."/>
        </authorList>
    </citation>
    <scope>NUCLEOTIDE SEQUENCE</scope>
    <source>
        <strain evidence="3">Yzlin-01</strain>
    </source>
</reference>
<dbReference type="EMBL" id="JAJISC010000004">
    <property type="protein sequence ID" value="MCS2609811.1"/>
    <property type="molecule type" value="Genomic_DNA"/>
</dbReference>
<proteinExistence type="predicted"/>
<evidence type="ECO:0000313" key="3">
    <source>
        <dbReference type="EMBL" id="MCS2609811.1"/>
    </source>
</evidence>
<organism evidence="3 4">
    <name type="scientific">Halomonas dongshanensis</name>
    <dbReference type="NCBI Taxonomy" id="2890835"/>
    <lineage>
        <taxon>Bacteria</taxon>
        <taxon>Pseudomonadati</taxon>
        <taxon>Pseudomonadota</taxon>
        <taxon>Gammaproteobacteria</taxon>
        <taxon>Oceanospirillales</taxon>
        <taxon>Halomonadaceae</taxon>
        <taxon>Halomonas</taxon>
    </lineage>
</organism>
<comment type="caution">
    <text evidence="3">The sequence shown here is derived from an EMBL/GenBank/DDBJ whole genome shotgun (WGS) entry which is preliminary data.</text>
</comment>
<dbReference type="InterPro" id="IPR018968">
    <property type="entry name" value="Phasin"/>
</dbReference>
<feature type="compositionally biased region" description="Polar residues" evidence="1">
    <location>
        <begin position="90"/>
        <end position="102"/>
    </location>
</feature>
<dbReference type="Proteomes" id="UP001165542">
    <property type="component" value="Unassembled WGS sequence"/>
</dbReference>
<gene>
    <name evidence="3" type="ORF">LLY24_10830</name>
</gene>
<feature type="region of interest" description="Disordered" evidence="1">
    <location>
        <begin position="73"/>
        <end position="123"/>
    </location>
</feature>
<feature type="domain" description="Phasin" evidence="2">
    <location>
        <begin position="17"/>
        <end position="107"/>
    </location>
</feature>
<dbReference type="Pfam" id="PF09361">
    <property type="entry name" value="Phasin_2"/>
    <property type="match status" value="1"/>
</dbReference>
<sequence length="123" mass="13552">MNGSAEKTSQQFDAIFVSPMRSYTRAALDYVDQLTHAQLDAARAYTDMTLTQARTWLDVKDVDSFKRAVESQQKTASNLMERVKGDTEKMSSLSQSFIQDSQKSVEESANKAKSAASQATTAA</sequence>
<protein>
    <submittedName>
        <fullName evidence="3">Phasin family protein</fullName>
    </submittedName>
</protein>